<dbReference type="Pfam" id="PF19258">
    <property type="entry name" value="KxYKxGKxW_sig"/>
    <property type="match status" value="1"/>
</dbReference>
<dbReference type="EMBL" id="CP012288">
    <property type="protein sequence ID" value="AMV66917.1"/>
    <property type="molecule type" value="Genomic_DNA"/>
</dbReference>
<proteinExistence type="predicted"/>
<dbReference type="NCBIfam" id="TIGR03715">
    <property type="entry name" value="KxYKxGKxW"/>
    <property type="match status" value="1"/>
</dbReference>
<gene>
    <name evidence="3" type="ORF">ADU70_1718</name>
    <name evidence="4" type="ORF">ADU72_0976</name>
</gene>
<evidence type="ECO:0000313" key="4">
    <source>
        <dbReference type="EMBL" id="AMV66917.1"/>
    </source>
</evidence>
<sequence length="43" mass="4909">MENNLFEKKLHYKMYKKGKAWVYAGIAVFSLGIGLSQTNVQVC</sequence>
<dbReference type="KEGG" id="pdm:ADU72_0976"/>
<evidence type="ECO:0000313" key="5">
    <source>
        <dbReference type="Proteomes" id="UP000076244"/>
    </source>
</evidence>
<organism evidence="3 6">
    <name type="scientific">Pediococcus damnosus</name>
    <dbReference type="NCBI Taxonomy" id="51663"/>
    <lineage>
        <taxon>Bacteria</taxon>
        <taxon>Bacillati</taxon>
        <taxon>Bacillota</taxon>
        <taxon>Bacilli</taxon>
        <taxon>Lactobacillales</taxon>
        <taxon>Lactobacillaceae</taxon>
        <taxon>Pediococcus</taxon>
    </lineage>
</organism>
<dbReference type="Proteomes" id="UP000076405">
    <property type="component" value="Chromosome"/>
</dbReference>
<keyword evidence="2" id="KW-0472">Membrane</keyword>
<evidence type="ECO:0000313" key="3">
    <source>
        <dbReference type="EMBL" id="AMV63188.1"/>
    </source>
</evidence>
<evidence type="ECO:0000256" key="2">
    <source>
        <dbReference type="SAM" id="Phobius"/>
    </source>
</evidence>
<name>A0A143B048_9LACO</name>
<protein>
    <submittedName>
        <fullName evidence="3">Uncharacterized protein</fullName>
    </submittedName>
</protein>
<dbReference type="Proteomes" id="UP000076244">
    <property type="component" value="Chromosome"/>
</dbReference>
<keyword evidence="5" id="KW-1185">Reference proteome</keyword>
<dbReference type="GeneID" id="99863478"/>
<keyword evidence="1" id="KW-0732">Signal</keyword>
<evidence type="ECO:0000313" key="6">
    <source>
        <dbReference type="Proteomes" id="UP000076405"/>
    </source>
</evidence>
<dbReference type="AlphaFoldDB" id="A0A143B048"/>
<keyword evidence="2" id="KW-1133">Transmembrane helix</keyword>
<keyword evidence="2" id="KW-0812">Transmembrane</keyword>
<feature type="transmembrane region" description="Helical" evidence="2">
    <location>
        <begin position="20"/>
        <end position="40"/>
    </location>
</feature>
<dbReference type="RefSeq" id="WP_080945490.1">
    <property type="nucleotide sequence ID" value="NZ_BAAAXI010000004.1"/>
</dbReference>
<dbReference type="InterPro" id="IPR022263">
    <property type="entry name" value="KxYKxGKxW"/>
</dbReference>
<reference evidence="5 6" key="1">
    <citation type="journal article" date="2016" name="PLoS ONE">
        <title>The Identification of Novel Diagnostic Marker Genes for the Detection of Beer Spoiling Pediococcus damnosus Strains Using the BlAst Diagnostic Gene findEr.</title>
        <authorList>
            <person name="Behr J."/>
            <person name="Geissler A.J."/>
            <person name="Schmid J."/>
            <person name="Zehe A."/>
            <person name="Vogel R.F."/>
        </authorList>
    </citation>
    <scope>NUCLEOTIDE SEQUENCE [LARGE SCALE GENOMIC DNA]</scope>
    <source>
        <strain evidence="3 6">TMW 2.1533</strain>
        <strain evidence="4 5">TMW 2.1535</strain>
    </source>
</reference>
<evidence type="ECO:0000256" key="1">
    <source>
        <dbReference type="ARBA" id="ARBA00022729"/>
    </source>
</evidence>
<accession>A0A143B048</accession>
<dbReference type="EMBL" id="CP012275">
    <property type="protein sequence ID" value="AMV63188.1"/>
    <property type="molecule type" value="Genomic_DNA"/>
</dbReference>